<dbReference type="SUPFAM" id="SSF144091">
    <property type="entry name" value="Rhomboid-like"/>
    <property type="match status" value="1"/>
</dbReference>
<dbReference type="GO" id="GO:0005737">
    <property type="term" value="C:cytoplasm"/>
    <property type="evidence" value="ECO:0007669"/>
    <property type="project" value="TreeGrafter"/>
</dbReference>
<evidence type="ECO:0000256" key="6">
    <source>
        <dbReference type="ARBA" id="ARBA00022801"/>
    </source>
</evidence>
<dbReference type="InterPro" id="IPR036457">
    <property type="entry name" value="PPM-type-like_dom_sf"/>
</dbReference>
<keyword evidence="3 14" id="KW-0812">Transmembrane</keyword>
<keyword evidence="6 12" id="KW-0378">Hydrolase</keyword>
<organism evidence="18">
    <name type="scientific">Aureococcus anophagefferens</name>
    <name type="common">Harmful bloom alga</name>
    <dbReference type="NCBI Taxonomy" id="44056"/>
    <lineage>
        <taxon>Eukaryota</taxon>
        <taxon>Sar</taxon>
        <taxon>Stramenopiles</taxon>
        <taxon>Ochrophyta</taxon>
        <taxon>Pelagophyceae</taxon>
        <taxon>Pelagomonadales</taxon>
        <taxon>Pelagomonadaceae</taxon>
        <taxon>Aureococcus</taxon>
    </lineage>
</organism>
<protein>
    <recommendedName>
        <fullName evidence="19">Protein kinase domain-containing protein</fullName>
    </recommendedName>
</protein>
<keyword evidence="4" id="KW-0479">Metal-binding</keyword>
<evidence type="ECO:0000256" key="2">
    <source>
        <dbReference type="ARBA" id="ARBA00004170"/>
    </source>
</evidence>
<keyword evidence="18" id="KW-1185">Reference proteome</keyword>
<dbReference type="InterPro" id="IPR001932">
    <property type="entry name" value="PPM-type_phosphatase-like_dom"/>
</dbReference>
<dbReference type="InParanoid" id="F0Y6P0"/>
<dbReference type="GO" id="GO:0035556">
    <property type="term" value="P:intracellular signal transduction"/>
    <property type="evidence" value="ECO:0007669"/>
    <property type="project" value="TreeGrafter"/>
</dbReference>
<dbReference type="SUPFAM" id="SSF56112">
    <property type="entry name" value="Protein kinase-like (PK-like)"/>
    <property type="match status" value="1"/>
</dbReference>
<keyword evidence="5 11" id="KW-0547">Nucleotide-binding</keyword>
<dbReference type="InterPro" id="IPR008271">
    <property type="entry name" value="Ser/Thr_kinase_AS"/>
</dbReference>
<feature type="compositionally biased region" description="Polar residues" evidence="13">
    <location>
        <begin position="12"/>
        <end position="28"/>
    </location>
</feature>
<reference evidence="17 18" key="1">
    <citation type="journal article" date="2011" name="Proc. Natl. Acad. Sci. U.S.A.">
        <title>Niche of harmful alga Aureococcus anophagefferens revealed through ecogenomics.</title>
        <authorList>
            <person name="Gobler C.J."/>
            <person name="Berry D.L."/>
            <person name="Dyhrman S.T."/>
            <person name="Wilhelm S.W."/>
            <person name="Salamov A."/>
            <person name="Lobanov A.V."/>
            <person name="Zhang Y."/>
            <person name="Collier J.L."/>
            <person name="Wurch L.L."/>
            <person name="Kustka A.B."/>
            <person name="Dill B.D."/>
            <person name="Shah M."/>
            <person name="VerBerkmoes N.C."/>
            <person name="Kuo A."/>
            <person name="Terry A."/>
            <person name="Pangilinan J."/>
            <person name="Lindquist E.A."/>
            <person name="Lucas S."/>
            <person name="Paulsen I.T."/>
            <person name="Hattenrath-Lehmann T.K."/>
            <person name="Talmage S.C."/>
            <person name="Walker E.A."/>
            <person name="Koch F."/>
            <person name="Burson A.M."/>
            <person name="Marcoval M.A."/>
            <person name="Tang Y.Z."/>
            <person name="Lecleir G.R."/>
            <person name="Coyne K.J."/>
            <person name="Berg G.M."/>
            <person name="Bertrand E.M."/>
            <person name="Saito M.A."/>
            <person name="Gladyshev V.N."/>
            <person name="Grigoriev I.V."/>
        </authorList>
    </citation>
    <scope>NUCLEOTIDE SEQUENCE [LARGE SCALE GENOMIC DNA]</scope>
    <source>
        <strain evidence="18">CCMP 1984</strain>
    </source>
</reference>
<dbReference type="Pfam" id="PF01694">
    <property type="entry name" value="Rhomboid"/>
    <property type="match status" value="1"/>
</dbReference>
<feature type="transmembrane region" description="Helical" evidence="14">
    <location>
        <begin position="864"/>
        <end position="889"/>
    </location>
</feature>
<feature type="region of interest" description="Disordered" evidence="13">
    <location>
        <begin position="1"/>
        <end position="28"/>
    </location>
</feature>
<accession>F0Y6P0</accession>
<dbReference type="AlphaFoldDB" id="F0Y6P0"/>
<dbReference type="InterPro" id="IPR035952">
    <property type="entry name" value="Rhomboid-like_sf"/>
</dbReference>
<keyword evidence="8 12" id="KW-0904">Protein phosphatase</keyword>
<dbReference type="Gene3D" id="1.10.510.10">
    <property type="entry name" value="Transferase(Phosphotransferase) domain 1"/>
    <property type="match status" value="1"/>
</dbReference>
<evidence type="ECO:0000259" key="16">
    <source>
        <dbReference type="PROSITE" id="PS51746"/>
    </source>
</evidence>
<dbReference type="GO" id="GO:0016020">
    <property type="term" value="C:membrane"/>
    <property type="evidence" value="ECO:0007669"/>
    <property type="project" value="UniProtKB-SubCell"/>
</dbReference>
<evidence type="ECO:0000256" key="1">
    <source>
        <dbReference type="ARBA" id="ARBA00004141"/>
    </source>
</evidence>
<feature type="compositionally biased region" description="Pro residues" evidence="13">
    <location>
        <begin position="784"/>
        <end position="800"/>
    </location>
</feature>
<evidence type="ECO:0000313" key="17">
    <source>
        <dbReference type="EMBL" id="EGB09146.1"/>
    </source>
</evidence>
<feature type="domain" description="PPM-type phosphatase" evidence="16">
    <location>
        <begin position="514"/>
        <end position="772"/>
    </location>
</feature>
<dbReference type="eggNOG" id="KOG0585">
    <property type="taxonomic scope" value="Eukaryota"/>
</dbReference>
<feature type="transmembrane region" description="Helical" evidence="14">
    <location>
        <begin position="993"/>
        <end position="1013"/>
    </location>
</feature>
<dbReference type="GO" id="GO:0005524">
    <property type="term" value="F:ATP binding"/>
    <property type="evidence" value="ECO:0007669"/>
    <property type="project" value="UniProtKB-UniRule"/>
</dbReference>
<dbReference type="CDD" id="cd00143">
    <property type="entry name" value="PP2Cc"/>
    <property type="match status" value="1"/>
</dbReference>
<evidence type="ECO:0008006" key="19">
    <source>
        <dbReference type="Google" id="ProtNLM"/>
    </source>
</evidence>
<dbReference type="InterPro" id="IPR000719">
    <property type="entry name" value="Prot_kinase_dom"/>
</dbReference>
<dbReference type="InterPro" id="IPR022764">
    <property type="entry name" value="Peptidase_S54_rhomboid_dom"/>
</dbReference>
<dbReference type="Gene3D" id="1.20.1540.10">
    <property type="entry name" value="Rhomboid-like"/>
    <property type="match status" value="1"/>
</dbReference>
<evidence type="ECO:0000256" key="13">
    <source>
        <dbReference type="SAM" id="MobiDB-lite"/>
    </source>
</evidence>
<dbReference type="SMART" id="SM00332">
    <property type="entry name" value="PP2Cc"/>
    <property type="match status" value="1"/>
</dbReference>
<keyword evidence="9 14" id="KW-1133">Transmembrane helix</keyword>
<evidence type="ECO:0000256" key="8">
    <source>
        <dbReference type="ARBA" id="ARBA00022912"/>
    </source>
</evidence>
<dbReference type="PROSITE" id="PS50011">
    <property type="entry name" value="PROTEIN_KINASE_DOM"/>
    <property type="match status" value="1"/>
</dbReference>
<dbReference type="InterPro" id="IPR011009">
    <property type="entry name" value="Kinase-like_dom_sf"/>
</dbReference>
<sequence>MDLRGRLDRSGDLQTSLRSSVGGRSSISELDTRDLQDFLADDYVETYEGPRTPARPPRARGGGDGAAAAARSGPPPAVVALAPRGGVATSARARLRADDGRRLVNGYELLGELGRGAFGTVELCERRGDLYAVKILRKSLLRKARTGRGRGANALADARREIAIMKKLDHANLVGLVEAVDDEKAGKLYLVLDYVDCGPVLERRKSGDPPYVAIDAVAARAACRDVLRGLEYLHASGACVDSNRRSGVVHLDVKPENVLLTSGGVAKLCDFGVSRLARGGAGDAAVFASTPAFSAPELCGYGAGSAAAPAVDAWALGATVHAMVSGAPPVPRGTPAATVARLGAGERVVRPTGDGRLDALLARLLDVDATTRATIPEAMASPWLDPPMTPVAYVGAAVRPEDLEAALTARSARPAAGRLRAAVGGLARRALGRGAALPETPTRRDRALDALRCSLSGGRAGSDDDGFDGAEALSDSGLDATFDALCGVGDGDESDDDGGPWPAIFGGERLGPCFVAVAASAGERRAATEDAWAAVVRGDGAAVLCVFDGHGGAQAAAWLAERFPAYVDAAATPDDVSRAFAAADADLLRHLDDVDSSAGATAVVAVVSERAVVVANVGDSHAALAPARGPAATLSAAHGLGGDPGEFERVKASGAHWANGGRVNGVLRVSRAFGDRDFKGARARAAWRANYAADPIIAAPAVVARDRRADDAVLALATDGVGDAFPDPAGPAAFARARLRAHGDVDRAARETLAEARARGATDDATLVLVDLAPRPSDARAPDATPPPPSGDAAPPPPPSDAVGAAFHAMDAAKVEQAMEETGLQLQVKCHESWDKFCDVVEAKGTYGPKAAEFLRRIVVDAPVVLGFAFVCCAVFFVNVVAPGTNVFVACPPFRMASPLNPLTYLRLLTHTVGHTGYDHLKGNMVNLLLVGPASEKEFGSMNLLKIFLYVAVSSAVAHMALGPANGYQLGASGVVFALILLNSLLSAHSGVVPLTFLLTAGLWVSDEVFRFFFARDQVSHVAHLSGAVVGTLAGYAIHADRAKLRAAQKPPSAVHVAGRWKGGRAPPWSAFGYHAGTSSRAKPVQWPGRPEASGWRTSAMGRQSGSSPGSSSRVRTAPPVSFDSAAQPTAMKGWPMKLSPRNTTAAATAAGSLTSGMAQRPAASLSSVQCQRQIGGRFSQAGATW</sequence>
<dbReference type="PROSITE" id="PS00107">
    <property type="entry name" value="PROTEIN_KINASE_ATP"/>
    <property type="match status" value="1"/>
</dbReference>
<evidence type="ECO:0000256" key="3">
    <source>
        <dbReference type="ARBA" id="ARBA00022692"/>
    </source>
</evidence>
<keyword evidence="7 11" id="KW-0067">ATP-binding</keyword>
<dbReference type="PANTHER" id="PTHR24346:SF77">
    <property type="entry name" value="SERINE THREONINE PROTEIN KINASE"/>
    <property type="match status" value="1"/>
</dbReference>
<dbReference type="PROSITE" id="PS00108">
    <property type="entry name" value="PROTEIN_KINASE_ST"/>
    <property type="match status" value="1"/>
</dbReference>
<dbReference type="InterPro" id="IPR000222">
    <property type="entry name" value="PP2C_BS"/>
</dbReference>
<evidence type="ECO:0000256" key="9">
    <source>
        <dbReference type="ARBA" id="ARBA00022989"/>
    </source>
</evidence>
<feature type="compositionally biased region" description="Basic and acidic residues" evidence="13">
    <location>
        <begin position="1"/>
        <end position="11"/>
    </location>
</feature>
<dbReference type="SMART" id="SM00220">
    <property type="entry name" value="S_TKc"/>
    <property type="match status" value="1"/>
</dbReference>
<dbReference type="GO" id="GO:0004674">
    <property type="term" value="F:protein serine/threonine kinase activity"/>
    <property type="evidence" value="ECO:0007669"/>
    <property type="project" value="TreeGrafter"/>
</dbReference>
<evidence type="ECO:0000256" key="11">
    <source>
        <dbReference type="PROSITE-ProRule" id="PRU10141"/>
    </source>
</evidence>
<dbReference type="GO" id="GO:0046872">
    <property type="term" value="F:metal ion binding"/>
    <property type="evidence" value="ECO:0007669"/>
    <property type="project" value="UniProtKB-KW"/>
</dbReference>
<feature type="domain" description="Protein kinase" evidence="15">
    <location>
        <begin position="107"/>
        <end position="384"/>
    </location>
</feature>
<feature type="region of interest" description="Disordered" evidence="13">
    <location>
        <begin position="776"/>
        <end position="804"/>
    </location>
</feature>
<dbReference type="Pfam" id="PF00069">
    <property type="entry name" value="Pkinase"/>
    <property type="match status" value="1"/>
</dbReference>
<feature type="transmembrane region" description="Helical" evidence="14">
    <location>
        <begin position="944"/>
        <end position="962"/>
    </location>
</feature>
<dbReference type="PROSITE" id="PS51746">
    <property type="entry name" value="PPM_2"/>
    <property type="match status" value="1"/>
</dbReference>
<dbReference type="PROSITE" id="PS01032">
    <property type="entry name" value="PPM_1"/>
    <property type="match status" value="1"/>
</dbReference>
<dbReference type="PANTHER" id="PTHR24346">
    <property type="entry name" value="MAP/MICROTUBULE AFFINITY-REGULATING KINASE"/>
    <property type="match status" value="1"/>
</dbReference>
<dbReference type="RefSeq" id="XP_009036260.1">
    <property type="nucleotide sequence ID" value="XM_009038012.1"/>
</dbReference>
<dbReference type="SUPFAM" id="SSF81606">
    <property type="entry name" value="PP2C-like"/>
    <property type="match status" value="1"/>
</dbReference>
<dbReference type="KEGG" id="aaf:AURANDRAFT_63657"/>
<feature type="binding site" evidence="11">
    <location>
        <position position="134"/>
    </location>
    <ligand>
        <name>ATP</name>
        <dbReference type="ChEBI" id="CHEBI:30616"/>
    </ligand>
</feature>
<dbReference type="Proteomes" id="UP000002729">
    <property type="component" value="Unassembled WGS sequence"/>
</dbReference>
<evidence type="ECO:0000256" key="12">
    <source>
        <dbReference type="RuleBase" id="RU003465"/>
    </source>
</evidence>
<feature type="transmembrane region" description="Helical" evidence="14">
    <location>
        <begin position="1019"/>
        <end position="1038"/>
    </location>
</feature>
<keyword evidence="10 14" id="KW-0472">Membrane</keyword>
<evidence type="ECO:0000256" key="5">
    <source>
        <dbReference type="ARBA" id="ARBA00022741"/>
    </source>
</evidence>
<evidence type="ECO:0000256" key="14">
    <source>
        <dbReference type="SAM" id="Phobius"/>
    </source>
</evidence>
<name>F0Y6P0_AURAN</name>
<dbReference type="InterPro" id="IPR017441">
    <property type="entry name" value="Protein_kinase_ATP_BS"/>
</dbReference>
<dbReference type="eggNOG" id="KOG0698">
    <property type="taxonomic scope" value="Eukaryota"/>
</dbReference>
<comment type="similarity">
    <text evidence="12">Belongs to the PP2C family.</text>
</comment>
<dbReference type="OrthoDB" id="10257275at2759"/>
<dbReference type="GO" id="GO:0004721">
    <property type="term" value="F:phosphoprotein phosphatase activity"/>
    <property type="evidence" value="ECO:0007669"/>
    <property type="project" value="UniProtKB-KW"/>
</dbReference>
<feature type="region of interest" description="Disordered" evidence="13">
    <location>
        <begin position="1079"/>
        <end position="1128"/>
    </location>
</feature>
<evidence type="ECO:0000256" key="7">
    <source>
        <dbReference type="ARBA" id="ARBA00022840"/>
    </source>
</evidence>
<evidence type="ECO:0000313" key="18">
    <source>
        <dbReference type="Proteomes" id="UP000002729"/>
    </source>
</evidence>
<evidence type="ECO:0000259" key="15">
    <source>
        <dbReference type="PROSITE" id="PS50011"/>
    </source>
</evidence>
<feature type="region of interest" description="Disordered" evidence="13">
    <location>
        <begin position="46"/>
        <end position="76"/>
    </location>
</feature>
<dbReference type="Gene3D" id="3.60.40.10">
    <property type="entry name" value="PPM-type phosphatase domain"/>
    <property type="match status" value="1"/>
</dbReference>
<evidence type="ECO:0000256" key="10">
    <source>
        <dbReference type="ARBA" id="ARBA00023136"/>
    </source>
</evidence>
<comment type="subcellular location">
    <subcellularLocation>
        <location evidence="1">Membrane</location>
        <topology evidence="1">Multi-pass membrane protein</topology>
    </subcellularLocation>
    <subcellularLocation>
        <location evidence="2">Membrane</location>
        <topology evidence="2">Peripheral membrane protein</topology>
    </subcellularLocation>
</comment>
<gene>
    <name evidence="17" type="ORF">AURANDRAFT_63657</name>
</gene>
<evidence type="ECO:0000256" key="4">
    <source>
        <dbReference type="ARBA" id="ARBA00022723"/>
    </source>
</evidence>
<dbReference type="EMBL" id="GL833126">
    <property type="protein sequence ID" value="EGB09146.1"/>
    <property type="molecule type" value="Genomic_DNA"/>
</dbReference>
<dbReference type="Pfam" id="PF00481">
    <property type="entry name" value="PP2C"/>
    <property type="match status" value="1"/>
</dbReference>
<proteinExistence type="inferred from homology"/>
<dbReference type="GeneID" id="20224431"/>
<dbReference type="GO" id="GO:0004252">
    <property type="term" value="F:serine-type endopeptidase activity"/>
    <property type="evidence" value="ECO:0007669"/>
    <property type="project" value="InterPro"/>
</dbReference>